<keyword evidence="5" id="KW-0732">Signal</keyword>
<dbReference type="InterPro" id="IPR037066">
    <property type="entry name" value="Plug_dom_sf"/>
</dbReference>
<dbReference type="OrthoDB" id="9768470at2"/>
<reference evidence="9" key="1">
    <citation type="submission" date="2018-11" db="EMBL/GenBank/DDBJ databases">
        <title>Chitinophaga lutea sp.nov., isolate from arsenic contaminated soil.</title>
        <authorList>
            <person name="Zong Y."/>
        </authorList>
    </citation>
    <scope>NUCLEOTIDE SEQUENCE [LARGE SCALE GENOMIC DNA]</scope>
    <source>
        <strain evidence="9">YLT18</strain>
    </source>
</reference>
<evidence type="ECO:0000313" key="9">
    <source>
        <dbReference type="Proteomes" id="UP000279089"/>
    </source>
</evidence>
<dbReference type="InterPro" id="IPR000531">
    <property type="entry name" value="Beta-barrel_TonB"/>
</dbReference>
<evidence type="ECO:0000256" key="1">
    <source>
        <dbReference type="ARBA" id="ARBA00004442"/>
    </source>
</evidence>
<feature type="chain" id="PRO_5018131026" evidence="5">
    <location>
        <begin position="33"/>
        <end position="1122"/>
    </location>
</feature>
<evidence type="ECO:0000256" key="4">
    <source>
        <dbReference type="RuleBase" id="RU003357"/>
    </source>
</evidence>
<keyword evidence="2 4" id="KW-0472">Membrane</keyword>
<keyword evidence="3" id="KW-0998">Cell outer membrane</keyword>
<dbReference type="SUPFAM" id="SSF56935">
    <property type="entry name" value="Porins"/>
    <property type="match status" value="1"/>
</dbReference>
<comment type="subcellular location">
    <subcellularLocation>
        <location evidence="1 4">Cell outer membrane</location>
    </subcellularLocation>
</comment>
<protein>
    <submittedName>
        <fullName evidence="8">TonB-dependent receptor</fullName>
    </submittedName>
</protein>
<dbReference type="PANTHER" id="PTHR40980:SF4">
    <property type="entry name" value="TONB-DEPENDENT RECEPTOR-LIKE BETA-BARREL DOMAIN-CONTAINING PROTEIN"/>
    <property type="match status" value="1"/>
</dbReference>
<feature type="domain" description="TonB-dependent receptor plug" evidence="7">
    <location>
        <begin position="246"/>
        <end position="325"/>
    </location>
</feature>
<keyword evidence="9" id="KW-1185">Reference proteome</keyword>
<evidence type="ECO:0000256" key="3">
    <source>
        <dbReference type="ARBA" id="ARBA00023237"/>
    </source>
</evidence>
<dbReference type="Pfam" id="PF07715">
    <property type="entry name" value="Plug"/>
    <property type="match status" value="1"/>
</dbReference>
<accession>A0A3N4M8J6</accession>
<sequence>MRNFTKKNVIKLVFVMSRLTCLSLLFIMTASAVLMASGVKSQDLRDVRVKVTSSGAPLKTVLDELEKQSGFSFYFTEEIGNIPGVTIPKNAHSLYEVLREISNSKKLSYKQSGWMIAITKADVQPKAIPAKPGRISGRITDEKGDPLPGATIRVIETGGGTQSAVDGSYVLNLPPGVYTLEISYVSFVTRQITEVVITEGKTTPLSITMKVNTKGLKEVKVTSGYKKASIAALYAQQQNRAVLSDGISAEQIGATPDKHVGETLKRITGVSTTDNRKVVVRGIAERYNVSTLNGSTLPSTDVQERDFEFNMIPTNMVEDIVVAKSITPDMPYGFAGGLVQITTKSVPTSNFLSVTLGTSVNSRTVGKDFMGYQRGKYDYLGFDDGGRNHFPKGLFPVPYDYYSGFDPRETDARNKIKVAEVAEQNKRIGGTERLGARTYQAMPSQNYQLAIGRAYSLSKTKKRDLGFVGSLSYRNTQNNDYIASMRRGSWARKPANIDDVTDQNTGNNYGFTTTLGALLNGGFKTEKHQVNVYNLYTHIFDNQFSRITGWSHENPKDDGLSKFPSIREDDRPKFSDLLQNKISGQHRLGKINVEWNVARTQLNTVEKDAVTASLGGIEILNKAPLYQYYSGSAYAPEIGGFHRDQYVYDETNRSAELSAAYEFRLGKTSHTFKVGGNYLDKHASFDWTILPIVGTTPFKDALSVQEWGNHMKMDDKTNYLYYRPIGYSLNRFEGRSINKGAFVMIDSKLFDNLRIVGGIRAEYFRTDTLDSNASESVVYANMKMMLLDSVRTRWLPSVNITYSPVKNLNLRLAYSESMIRPGLMENSQFVRFSPNYGTVLRSRGVESTRIQNYDAKLEWFPGAGELLSATYFYKYFDKPAEYYSYDQSNTGNYDILITNSDWAKVSGWEFEIRKNLGFLYEGVPFLKNMFVSGNLTIQRSEVRSRDRNVKTVDGVDSVYYTYLKYRRALYGQIPRQYNLGLQYAGKKLGINVVYNYMGYKTFITGSDPNMIEYERPRGQLDAQISYRLLNGKMEAKLNISNLTDAPFRFFINDHSTYRIKPESEGLPDLEWNDRYEYQYGFSEKFEKGYIGTANGLKERIGDRETFTRYIGRTFSFSLSYNF</sequence>
<evidence type="ECO:0000313" key="8">
    <source>
        <dbReference type="EMBL" id="RPD39595.1"/>
    </source>
</evidence>
<keyword evidence="8" id="KW-0675">Receptor</keyword>
<comment type="caution">
    <text evidence="8">The sequence shown here is derived from an EMBL/GenBank/DDBJ whole genome shotgun (WGS) entry which is preliminary data.</text>
</comment>
<dbReference type="EMBL" id="RMBX01000010">
    <property type="protein sequence ID" value="RPD39595.1"/>
    <property type="molecule type" value="Genomic_DNA"/>
</dbReference>
<feature type="signal peptide" evidence="5">
    <location>
        <begin position="1"/>
        <end position="32"/>
    </location>
</feature>
<dbReference type="Proteomes" id="UP000279089">
    <property type="component" value="Unassembled WGS sequence"/>
</dbReference>
<evidence type="ECO:0000256" key="2">
    <source>
        <dbReference type="ARBA" id="ARBA00023136"/>
    </source>
</evidence>
<dbReference type="GO" id="GO:0009279">
    <property type="term" value="C:cell outer membrane"/>
    <property type="evidence" value="ECO:0007669"/>
    <property type="project" value="UniProtKB-SubCell"/>
</dbReference>
<dbReference type="PANTHER" id="PTHR40980">
    <property type="entry name" value="PLUG DOMAIN-CONTAINING PROTEIN"/>
    <property type="match status" value="1"/>
</dbReference>
<feature type="domain" description="TonB-dependent receptor-like beta-barrel" evidence="6">
    <location>
        <begin position="647"/>
        <end position="1042"/>
    </location>
</feature>
<dbReference type="InterPro" id="IPR036942">
    <property type="entry name" value="Beta-barrel_TonB_sf"/>
</dbReference>
<dbReference type="Pfam" id="PF13620">
    <property type="entry name" value="CarboxypepD_reg"/>
    <property type="match status" value="1"/>
</dbReference>
<dbReference type="AlphaFoldDB" id="A0A3N4M8J6"/>
<comment type="similarity">
    <text evidence="4">Belongs to the TonB-dependent receptor family.</text>
</comment>
<evidence type="ECO:0000259" key="7">
    <source>
        <dbReference type="Pfam" id="PF07715"/>
    </source>
</evidence>
<evidence type="ECO:0000259" key="6">
    <source>
        <dbReference type="Pfam" id="PF00593"/>
    </source>
</evidence>
<name>A0A3N4M8J6_9BACT</name>
<dbReference type="InterPro" id="IPR012910">
    <property type="entry name" value="Plug_dom"/>
</dbReference>
<dbReference type="Gene3D" id="2.170.130.10">
    <property type="entry name" value="TonB-dependent receptor, plug domain"/>
    <property type="match status" value="1"/>
</dbReference>
<dbReference type="Gene3D" id="2.40.170.20">
    <property type="entry name" value="TonB-dependent receptor, beta-barrel domain"/>
    <property type="match status" value="1"/>
</dbReference>
<organism evidence="8 9">
    <name type="scientific">Chitinophaga barathri</name>
    <dbReference type="NCBI Taxonomy" id="1647451"/>
    <lineage>
        <taxon>Bacteria</taxon>
        <taxon>Pseudomonadati</taxon>
        <taxon>Bacteroidota</taxon>
        <taxon>Chitinophagia</taxon>
        <taxon>Chitinophagales</taxon>
        <taxon>Chitinophagaceae</taxon>
        <taxon>Chitinophaga</taxon>
    </lineage>
</organism>
<dbReference type="InterPro" id="IPR008969">
    <property type="entry name" value="CarboxyPept-like_regulatory"/>
</dbReference>
<dbReference type="Gene3D" id="2.60.40.1120">
    <property type="entry name" value="Carboxypeptidase-like, regulatory domain"/>
    <property type="match status" value="1"/>
</dbReference>
<evidence type="ECO:0000256" key="5">
    <source>
        <dbReference type="SAM" id="SignalP"/>
    </source>
</evidence>
<keyword evidence="4" id="KW-0798">TonB box</keyword>
<dbReference type="SUPFAM" id="SSF49464">
    <property type="entry name" value="Carboxypeptidase regulatory domain-like"/>
    <property type="match status" value="1"/>
</dbReference>
<dbReference type="Pfam" id="PF00593">
    <property type="entry name" value="TonB_dep_Rec_b-barrel"/>
    <property type="match status" value="1"/>
</dbReference>
<proteinExistence type="inferred from homology"/>
<gene>
    <name evidence="8" type="ORF">EG028_18265</name>
</gene>